<dbReference type="InterPro" id="IPR046335">
    <property type="entry name" value="LacI/GalR-like_sensor"/>
</dbReference>
<reference evidence="5 6" key="1">
    <citation type="submission" date="2018-12" db="EMBL/GenBank/DDBJ databases">
        <authorList>
            <consortium name="Pathogen Informatics"/>
        </authorList>
    </citation>
    <scope>NUCLEOTIDE SEQUENCE [LARGE SCALE GENOMIC DNA]</scope>
    <source>
        <strain evidence="5 6">NCTC13652</strain>
    </source>
</reference>
<accession>A0A3S4V788</accession>
<dbReference type="Pfam" id="PF00356">
    <property type="entry name" value="LacI"/>
    <property type="match status" value="1"/>
</dbReference>
<dbReference type="Pfam" id="PF13377">
    <property type="entry name" value="Peripla_BP_3"/>
    <property type="match status" value="1"/>
</dbReference>
<evidence type="ECO:0000256" key="3">
    <source>
        <dbReference type="ARBA" id="ARBA00023163"/>
    </source>
</evidence>
<evidence type="ECO:0000313" key="6">
    <source>
        <dbReference type="Proteomes" id="UP000277858"/>
    </source>
</evidence>
<dbReference type="InterPro" id="IPR000843">
    <property type="entry name" value="HTH_LacI"/>
</dbReference>
<protein>
    <submittedName>
        <fullName evidence="5">Degradation activator</fullName>
    </submittedName>
</protein>
<dbReference type="CDD" id="cd06267">
    <property type="entry name" value="PBP1_LacI_sugar_binding-like"/>
    <property type="match status" value="1"/>
</dbReference>
<dbReference type="PROSITE" id="PS00356">
    <property type="entry name" value="HTH_LACI_1"/>
    <property type="match status" value="1"/>
</dbReference>
<keyword evidence="1" id="KW-0805">Transcription regulation</keyword>
<sequence length="342" mass="37145">MASPATRRPTIRDVARLAGVSIKTVSRVINESPEVARKSRERVEWAIHELDFTPNVAAAGLRRNDRSTRSIAVVTQDLGNNFSSQLLRSLERSEFLKDVALLAASLDEEPERERRVVKDLVAHQVDGLVLVPTLSDQSYLRTVVNSGLAVVCVDRRPRGLPVDSVTTDNWLGAQMGTAHLIAAGHRQIACLGDRTTIEPAQDRLTGYLDAMRDAGVPVDSRLVLSGERSAEDGRRAVQSLIDEGVDFTAILVCRNDLSIGALEALQHNGLQHTVAIVGFDDMPMASLVDPPLTVVRQDIDQLARATVGCLAERIRGSSAAPRDIVIRPTLVERGSGEIPAPR</sequence>
<proteinExistence type="predicted"/>
<dbReference type="OrthoDB" id="3595338at2"/>
<dbReference type="RefSeq" id="WP_028701953.1">
    <property type="nucleotide sequence ID" value="NZ_LR134473.1"/>
</dbReference>
<dbReference type="PANTHER" id="PTHR30146">
    <property type="entry name" value="LACI-RELATED TRANSCRIPTIONAL REPRESSOR"/>
    <property type="match status" value="1"/>
</dbReference>
<feature type="domain" description="HTH lacI-type" evidence="4">
    <location>
        <begin position="9"/>
        <end position="63"/>
    </location>
</feature>
<dbReference type="SUPFAM" id="SSF47413">
    <property type="entry name" value="lambda repressor-like DNA-binding domains"/>
    <property type="match status" value="1"/>
</dbReference>
<evidence type="ECO:0000256" key="1">
    <source>
        <dbReference type="ARBA" id="ARBA00023015"/>
    </source>
</evidence>
<dbReference type="PRINTS" id="PR00036">
    <property type="entry name" value="HTHLACI"/>
</dbReference>
<dbReference type="PANTHER" id="PTHR30146:SF109">
    <property type="entry name" value="HTH-TYPE TRANSCRIPTIONAL REGULATOR GALS"/>
    <property type="match status" value="1"/>
</dbReference>
<dbReference type="Gene3D" id="1.10.260.40">
    <property type="entry name" value="lambda repressor-like DNA-binding domains"/>
    <property type="match status" value="1"/>
</dbReference>
<dbReference type="Proteomes" id="UP000277858">
    <property type="component" value="Chromosome"/>
</dbReference>
<dbReference type="Gene3D" id="3.40.50.2300">
    <property type="match status" value="2"/>
</dbReference>
<dbReference type="InterPro" id="IPR028082">
    <property type="entry name" value="Peripla_BP_I"/>
</dbReference>
<dbReference type="EMBL" id="LR134473">
    <property type="protein sequence ID" value="VEI03458.1"/>
    <property type="molecule type" value="Genomic_DNA"/>
</dbReference>
<dbReference type="GO" id="GO:0003700">
    <property type="term" value="F:DNA-binding transcription factor activity"/>
    <property type="evidence" value="ECO:0007669"/>
    <property type="project" value="TreeGrafter"/>
</dbReference>
<keyword evidence="3" id="KW-0804">Transcription</keyword>
<keyword evidence="2" id="KW-0238">DNA-binding</keyword>
<dbReference type="SMART" id="SM00354">
    <property type="entry name" value="HTH_LACI"/>
    <property type="match status" value="1"/>
</dbReference>
<evidence type="ECO:0000313" key="5">
    <source>
        <dbReference type="EMBL" id="VEI03458.1"/>
    </source>
</evidence>
<dbReference type="PROSITE" id="PS50932">
    <property type="entry name" value="HTH_LACI_2"/>
    <property type="match status" value="1"/>
</dbReference>
<dbReference type="AlphaFoldDB" id="A0A3S4V788"/>
<gene>
    <name evidence="5" type="primary">degA_1</name>
    <name evidence="5" type="ORF">NCTC13652_01663</name>
</gene>
<evidence type="ECO:0000256" key="2">
    <source>
        <dbReference type="ARBA" id="ARBA00023125"/>
    </source>
</evidence>
<name>A0A3S4V788_9ACTN</name>
<dbReference type="SUPFAM" id="SSF53822">
    <property type="entry name" value="Periplasmic binding protein-like I"/>
    <property type="match status" value="1"/>
</dbReference>
<keyword evidence="6" id="KW-1185">Reference proteome</keyword>
<dbReference type="STRING" id="1122997.GCA_000425285_00031"/>
<dbReference type="CDD" id="cd01392">
    <property type="entry name" value="HTH_LacI"/>
    <property type="match status" value="1"/>
</dbReference>
<organism evidence="5 6">
    <name type="scientific">Acidipropionibacterium jensenii</name>
    <dbReference type="NCBI Taxonomy" id="1749"/>
    <lineage>
        <taxon>Bacteria</taxon>
        <taxon>Bacillati</taxon>
        <taxon>Actinomycetota</taxon>
        <taxon>Actinomycetes</taxon>
        <taxon>Propionibacteriales</taxon>
        <taxon>Propionibacteriaceae</taxon>
        <taxon>Acidipropionibacterium</taxon>
    </lineage>
</organism>
<evidence type="ECO:0000259" key="4">
    <source>
        <dbReference type="PROSITE" id="PS50932"/>
    </source>
</evidence>
<dbReference type="InterPro" id="IPR010982">
    <property type="entry name" value="Lambda_DNA-bd_dom_sf"/>
</dbReference>
<dbReference type="GO" id="GO:0000976">
    <property type="term" value="F:transcription cis-regulatory region binding"/>
    <property type="evidence" value="ECO:0007669"/>
    <property type="project" value="TreeGrafter"/>
</dbReference>